<reference evidence="1" key="1">
    <citation type="journal article" date="2022" name="bioRxiv">
        <title>Sequencing and chromosome-scale assembly of the giantPleurodeles waltlgenome.</title>
        <authorList>
            <person name="Brown T."/>
            <person name="Elewa A."/>
            <person name="Iarovenko S."/>
            <person name="Subramanian E."/>
            <person name="Araus A.J."/>
            <person name="Petzold A."/>
            <person name="Susuki M."/>
            <person name="Suzuki K.-i.T."/>
            <person name="Hayashi T."/>
            <person name="Toyoda A."/>
            <person name="Oliveira C."/>
            <person name="Osipova E."/>
            <person name="Leigh N.D."/>
            <person name="Simon A."/>
            <person name="Yun M.H."/>
        </authorList>
    </citation>
    <scope>NUCLEOTIDE SEQUENCE</scope>
    <source>
        <strain evidence="1">20211129_DDA</strain>
        <tissue evidence="1">Liver</tissue>
    </source>
</reference>
<name>A0AAV7Q9R6_PLEWA</name>
<dbReference type="AlphaFoldDB" id="A0AAV7Q9R6"/>
<gene>
    <name evidence="1" type="ORF">NDU88_002744</name>
</gene>
<sequence>MLRNCSFLGFIDAASLPLRSRSLFGWQSRKQALRSRQDGAIMAAKQYLRNTNDSYLPQRGFVLADVQIFFSTRSHM</sequence>
<organism evidence="1 2">
    <name type="scientific">Pleurodeles waltl</name>
    <name type="common">Iberian ribbed newt</name>
    <dbReference type="NCBI Taxonomy" id="8319"/>
    <lineage>
        <taxon>Eukaryota</taxon>
        <taxon>Metazoa</taxon>
        <taxon>Chordata</taxon>
        <taxon>Craniata</taxon>
        <taxon>Vertebrata</taxon>
        <taxon>Euteleostomi</taxon>
        <taxon>Amphibia</taxon>
        <taxon>Batrachia</taxon>
        <taxon>Caudata</taxon>
        <taxon>Salamandroidea</taxon>
        <taxon>Salamandridae</taxon>
        <taxon>Pleurodelinae</taxon>
        <taxon>Pleurodeles</taxon>
    </lineage>
</organism>
<comment type="caution">
    <text evidence="1">The sequence shown here is derived from an EMBL/GenBank/DDBJ whole genome shotgun (WGS) entry which is preliminary data.</text>
</comment>
<keyword evidence="2" id="KW-1185">Reference proteome</keyword>
<dbReference type="EMBL" id="JANPWB010000010">
    <property type="protein sequence ID" value="KAJ1136327.1"/>
    <property type="molecule type" value="Genomic_DNA"/>
</dbReference>
<evidence type="ECO:0000313" key="2">
    <source>
        <dbReference type="Proteomes" id="UP001066276"/>
    </source>
</evidence>
<dbReference type="Proteomes" id="UP001066276">
    <property type="component" value="Chromosome 6"/>
</dbReference>
<protein>
    <submittedName>
        <fullName evidence="1">Uncharacterized protein</fullName>
    </submittedName>
</protein>
<proteinExistence type="predicted"/>
<accession>A0AAV7Q9R6</accession>
<evidence type="ECO:0000313" key="1">
    <source>
        <dbReference type="EMBL" id="KAJ1136327.1"/>
    </source>
</evidence>